<dbReference type="AlphaFoldDB" id="A0A8K0UUJ3"/>
<evidence type="ECO:0000256" key="1">
    <source>
        <dbReference type="ARBA" id="ARBA00001974"/>
    </source>
</evidence>
<evidence type="ECO:0000256" key="3">
    <source>
        <dbReference type="ARBA" id="ARBA00022630"/>
    </source>
</evidence>
<feature type="non-terminal residue" evidence="7">
    <location>
        <position position="458"/>
    </location>
</feature>
<keyword evidence="4" id="KW-0274">FAD</keyword>
<evidence type="ECO:0000313" key="8">
    <source>
        <dbReference type="Proteomes" id="UP000813824"/>
    </source>
</evidence>
<protein>
    <submittedName>
        <fullName evidence="7">FAD-binding domain-containing protein</fullName>
    </submittedName>
</protein>
<dbReference type="Gene3D" id="3.30.43.10">
    <property type="entry name" value="Uridine Diphospho-n-acetylenolpyruvylglucosamine Reductase, domain 2"/>
    <property type="match status" value="1"/>
</dbReference>
<dbReference type="EMBL" id="JAEVFJ010000007">
    <property type="protein sequence ID" value="KAH8103627.1"/>
    <property type="molecule type" value="Genomic_DNA"/>
</dbReference>
<dbReference type="InterPro" id="IPR016169">
    <property type="entry name" value="FAD-bd_PCMH_sub2"/>
</dbReference>
<evidence type="ECO:0000256" key="4">
    <source>
        <dbReference type="ARBA" id="ARBA00022827"/>
    </source>
</evidence>
<dbReference type="Proteomes" id="UP000813824">
    <property type="component" value="Unassembled WGS sequence"/>
</dbReference>
<dbReference type="InterPro" id="IPR016167">
    <property type="entry name" value="FAD-bd_PCMH_sub1"/>
</dbReference>
<evidence type="ECO:0000259" key="6">
    <source>
        <dbReference type="PROSITE" id="PS51387"/>
    </source>
</evidence>
<dbReference type="InterPro" id="IPR012951">
    <property type="entry name" value="BBE"/>
</dbReference>
<evidence type="ECO:0000313" key="7">
    <source>
        <dbReference type="EMBL" id="KAH8103627.1"/>
    </source>
</evidence>
<dbReference type="PROSITE" id="PS51387">
    <property type="entry name" value="FAD_PCMH"/>
    <property type="match status" value="1"/>
</dbReference>
<dbReference type="PANTHER" id="PTHR42973">
    <property type="entry name" value="BINDING OXIDOREDUCTASE, PUTATIVE (AFU_ORTHOLOGUE AFUA_1G17690)-RELATED"/>
    <property type="match status" value="1"/>
</dbReference>
<dbReference type="InterPro" id="IPR016166">
    <property type="entry name" value="FAD-bd_PCMH"/>
</dbReference>
<keyword evidence="8" id="KW-1185">Reference proteome</keyword>
<sequence>MNFETFRAQFKGDLVTPTDPDFELAIDRWAANAKRRAAVVAFTKDAEDVALAIKYARGATLRIAVRGGGHSPAGTSSCEDGLVVDLSRYMNAVRVDPEMRLAYVQGGAQWVAVDREAIKYGLAAVAGTVNHTGVGGLSVGGGYGWQSAAHGLVIDNTIQHTVVTADSRILTANKESHPNLFWGIRGGGSNFGVVTEFVFKLHPQRPTVFAGQIIYSEDKCEEIAAFLDEWWPRASEKEGCMSAMARGPDGNPCIVLFVFYNGTEKEGREAYKGLFDIAHLVDHTKEVPYEELNAMTNPQADWGANYYFKGVLLGAKPSDDLNPRIFSQIMEMSNCKDLSVAILLEFIPHGKINSVPASATPFRRDLRGNTLILVKWVNDSPGMNQKARDLANTIAQILPTGEGYGNYAPDSDALPVSGAMPSDRSKALFREAYPRLQAVKKEYDPDMVFNQWYTVVPA</sequence>
<comment type="similarity">
    <text evidence="2">Belongs to the oxygen-dependent FAD-linked oxidoreductase family.</text>
</comment>
<name>A0A8K0UUJ3_9AGAR</name>
<dbReference type="InterPro" id="IPR050416">
    <property type="entry name" value="FAD-linked_Oxidoreductase"/>
</dbReference>
<evidence type="ECO:0000256" key="2">
    <source>
        <dbReference type="ARBA" id="ARBA00005466"/>
    </source>
</evidence>
<dbReference type="InterPro" id="IPR006094">
    <property type="entry name" value="Oxid_FAD_bind_N"/>
</dbReference>
<dbReference type="Pfam" id="PF01565">
    <property type="entry name" value="FAD_binding_4"/>
    <property type="match status" value="1"/>
</dbReference>
<proteinExistence type="inferred from homology"/>
<dbReference type="GO" id="GO:0071949">
    <property type="term" value="F:FAD binding"/>
    <property type="evidence" value="ECO:0007669"/>
    <property type="project" value="InterPro"/>
</dbReference>
<comment type="caution">
    <text evidence="7">The sequence shown here is derived from an EMBL/GenBank/DDBJ whole genome shotgun (WGS) entry which is preliminary data.</text>
</comment>
<dbReference type="Gene3D" id="3.30.465.10">
    <property type="match status" value="1"/>
</dbReference>
<reference evidence="7" key="1">
    <citation type="journal article" date="2021" name="New Phytol.">
        <title>Evolutionary innovations through gain and loss of genes in the ectomycorrhizal Boletales.</title>
        <authorList>
            <person name="Wu G."/>
            <person name="Miyauchi S."/>
            <person name="Morin E."/>
            <person name="Kuo A."/>
            <person name="Drula E."/>
            <person name="Varga T."/>
            <person name="Kohler A."/>
            <person name="Feng B."/>
            <person name="Cao Y."/>
            <person name="Lipzen A."/>
            <person name="Daum C."/>
            <person name="Hundley H."/>
            <person name="Pangilinan J."/>
            <person name="Johnson J."/>
            <person name="Barry K."/>
            <person name="LaButti K."/>
            <person name="Ng V."/>
            <person name="Ahrendt S."/>
            <person name="Min B."/>
            <person name="Choi I.G."/>
            <person name="Park H."/>
            <person name="Plett J.M."/>
            <person name="Magnuson J."/>
            <person name="Spatafora J.W."/>
            <person name="Nagy L.G."/>
            <person name="Henrissat B."/>
            <person name="Grigoriev I.V."/>
            <person name="Yang Z.L."/>
            <person name="Xu J."/>
            <person name="Martin F.M."/>
        </authorList>
    </citation>
    <scope>NUCLEOTIDE SEQUENCE</scope>
    <source>
        <strain evidence="7">KKN 215</strain>
    </source>
</reference>
<dbReference type="Gene3D" id="3.40.462.20">
    <property type="match status" value="1"/>
</dbReference>
<dbReference type="Pfam" id="PF08031">
    <property type="entry name" value="BBE"/>
    <property type="match status" value="1"/>
</dbReference>
<dbReference type="OrthoDB" id="415825at2759"/>
<gene>
    <name evidence="7" type="ORF">BXZ70DRAFT_1056307</name>
</gene>
<dbReference type="GO" id="GO:0016491">
    <property type="term" value="F:oxidoreductase activity"/>
    <property type="evidence" value="ECO:0007669"/>
    <property type="project" value="UniProtKB-KW"/>
</dbReference>
<dbReference type="PANTHER" id="PTHR42973:SF39">
    <property type="entry name" value="FAD-BINDING PCMH-TYPE DOMAIN-CONTAINING PROTEIN"/>
    <property type="match status" value="1"/>
</dbReference>
<dbReference type="InterPro" id="IPR036318">
    <property type="entry name" value="FAD-bd_PCMH-like_sf"/>
</dbReference>
<accession>A0A8K0UUJ3</accession>
<keyword evidence="5" id="KW-0560">Oxidoreductase</keyword>
<comment type="cofactor">
    <cofactor evidence="1">
        <name>FAD</name>
        <dbReference type="ChEBI" id="CHEBI:57692"/>
    </cofactor>
</comment>
<organism evidence="7 8">
    <name type="scientific">Cristinia sonorae</name>
    <dbReference type="NCBI Taxonomy" id="1940300"/>
    <lineage>
        <taxon>Eukaryota</taxon>
        <taxon>Fungi</taxon>
        <taxon>Dikarya</taxon>
        <taxon>Basidiomycota</taxon>
        <taxon>Agaricomycotina</taxon>
        <taxon>Agaricomycetes</taxon>
        <taxon>Agaricomycetidae</taxon>
        <taxon>Agaricales</taxon>
        <taxon>Pleurotineae</taxon>
        <taxon>Stephanosporaceae</taxon>
        <taxon>Cristinia</taxon>
    </lineage>
</organism>
<evidence type="ECO:0000256" key="5">
    <source>
        <dbReference type="ARBA" id="ARBA00023002"/>
    </source>
</evidence>
<keyword evidence="3" id="KW-0285">Flavoprotein</keyword>
<dbReference type="SUPFAM" id="SSF56176">
    <property type="entry name" value="FAD-binding/transporter-associated domain-like"/>
    <property type="match status" value="1"/>
</dbReference>
<feature type="domain" description="FAD-binding PCMH-type" evidence="6">
    <location>
        <begin position="32"/>
        <end position="204"/>
    </location>
</feature>